<dbReference type="GO" id="GO:0016020">
    <property type="term" value="C:membrane"/>
    <property type="evidence" value="ECO:0007669"/>
    <property type="project" value="TreeGrafter"/>
</dbReference>
<organism evidence="2 3">
    <name type="scientific">Wuchereria bancrofti</name>
    <dbReference type="NCBI Taxonomy" id="6293"/>
    <lineage>
        <taxon>Eukaryota</taxon>
        <taxon>Metazoa</taxon>
        <taxon>Ecdysozoa</taxon>
        <taxon>Nematoda</taxon>
        <taxon>Chromadorea</taxon>
        <taxon>Rhabditida</taxon>
        <taxon>Spirurina</taxon>
        <taxon>Spiruromorpha</taxon>
        <taxon>Filarioidea</taxon>
        <taxon>Onchocercidae</taxon>
        <taxon>Wuchereria</taxon>
    </lineage>
</organism>
<dbReference type="EMBL" id="ADBV01014888">
    <property type="protein sequence ID" value="EJW73019.1"/>
    <property type="molecule type" value="Genomic_DNA"/>
</dbReference>
<name>J9EC82_WUCBA</name>
<reference evidence="3" key="1">
    <citation type="submission" date="2012-08" db="EMBL/GenBank/DDBJ databases">
        <title>The Genome Sequence of Wuchereria bancrofti.</title>
        <authorList>
            <person name="Nutman T.B."/>
            <person name="Fink D.L."/>
            <person name="Russ C."/>
            <person name="Young S."/>
            <person name="Zeng Q."/>
            <person name="Koehrsen M."/>
            <person name="Alvarado L."/>
            <person name="Berlin A."/>
            <person name="Chapman S.B."/>
            <person name="Chen Z."/>
            <person name="Freedman E."/>
            <person name="Gellesch M."/>
            <person name="Goldberg J."/>
            <person name="Griggs A."/>
            <person name="Gujja S."/>
            <person name="Heilman E.R."/>
            <person name="Heiman D."/>
            <person name="Hepburn T."/>
            <person name="Howarth C."/>
            <person name="Jen D."/>
            <person name="Larson L."/>
            <person name="Lewis B."/>
            <person name="Mehta T."/>
            <person name="Park D."/>
            <person name="Pearson M."/>
            <person name="Roberts A."/>
            <person name="Saif S."/>
            <person name="Shea T."/>
            <person name="Shenoy N."/>
            <person name="Sisk P."/>
            <person name="Stolte C."/>
            <person name="Sykes S."/>
            <person name="Walk T."/>
            <person name="White J."/>
            <person name="Yandava C."/>
            <person name="Haas B."/>
            <person name="Henn M.R."/>
            <person name="Nusbaum C."/>
            <person name="Birren B."/>
        </authorList>
    </citation>
    <scope>NUCLEOTIDE SEQUENCE [LARGE SCALE GENOMIC DNA]</scope>
    <source>
        <strain evidence="3">NA</strain>
    </source>
</reference>
<proteinExistence type="inferred from homology"/>
<feature type="non-terminal residue" evidence="2">
    <location>
        <position position="1"/>
    </location>
</feature>
<dbReference type="PANTHER" id="PTHR10972:SF102">
    <property type="entry name" value="OXYSTEROL-BINDING PROTEIN"/>
    <property type="match status" value="1"/>
</dbReference>
<dbReference type="AlphaFoldDB" id="J9EC82"/>
<dbReference type="PANTHER" id="PTHR10972">
    <property type="entry name" value="OXYSTEROL-BINDING PROTEIN-RELATED"/>
    <property type="match status" value="1"/>
</dbReference>
<evidence type="ECO:0008006" key="4">
    <source>
        <dbReference type="Google" id="ProtNLM"/>
    </source>
</evidence>
<dbReference type="GO" id="GO:0032541">
    <property type="term" value="C:cortical endoplasmic reticulum"/>
    <property type="evidence" value="ECO:0007669"/>
    <property type="project" value="TreeGrafter"/>
</dbReference>
<sequence>LSGCNQKGEEATIDGQNISDDITYSDTVESCREFNEIEAEKHFDGLNDDIDRRTVSESDDGTIDYEESSYIQSDPEQFDPAVQIEDLADENKNFIWSLLKQLRPGMDLSKVTLPTFILEPRSFLEKLADFYYHSYVIAEQVF</sequence>
<evidence type="ECO:0000313" key="3">
    <source>
        <dbReference type="Proteomes" id="UP000004810"/>
    </source>
</evidence>
<dbReference type="Proteomes" id="UP000004810">
    <property type="component" value="Unassembled WGS sequence"/>
</dbReference>
<protein>
    <recommendedName>
        <fullName evidence="4">Oxysterol-binding protein</fullName>
    </recommendedName>
</protein>
<dbReference type="GO" id="GO:0005829">
    <property type="term" value="C:cytosol"/>
    <property type="evidence" value="ECO:0007669"/>
    <property type="project" value="TreeGrafter"/>
</dbReference>
<dbReference type="InterPro" id="IPR000648">
    <property type="entry name" value="Oxysterol-bd"/>
</dbReference>
<evidence type="ECO:0000313" key="2">
    <source>
        <dbReference type="EMBL" id="EJW73019.1"/>
    </source>
</evidence>
<dbReference type="GO" id="GO:0015485">
    <property type="term" value="F:cholesterol binding"/>
    <property type="evidence" value="ECO:0007669"/>
    <property type="project" value="TreeGrafter"/>
</dbReference>
<dbReference type="InterPro" id="IPR037239">
    <property type="entry name" value="OSBP_sf"/>
</dbReference>
<evidence type="ECO:0000256" key="1">
    <source>
        <dbReference type="ARBA" id="ARBA00008842"/>
    </source>
</evidence>
<comment type="caution">
    <text evidence="2">The sequence shown here is derived from an EMBL/GenBank/DDBJ whole genome shotgun (WGS) entry which is preliminary data.</text>
</comment>
<dbReference type="SUPFAM" id="SSF144000">
    <property type="entry name" value="Oxysterol-binding protein-like"/>
    <property type="match status" value="1"/>
</dbReference>
<gene>
    <name evidence="2" type="ORF">WUBG_16075</name>
</gene>
<accession>J9EC82</accession>
<comment type="similarity">
    <text evidence="1">Belongs to the OSBP family.</text>
</comment>
<dbReference type="Pfam" id="PF01237">
    <property type="entry name" value="Oxysterol_BP"/>
    <property type="match status" value="1"/>
</dbReference>